<sequence length="290" mass="32245">MSTALRRYTVATAAYPVATPRHWADVQATLTQWVAEAAAQGARLLVFPEYASMSLAALLGEPLRSDLHGQLDALQRYRDDYLALHCELAQRHAVHLLAGSFPWRLDDGRYCNRAWFCYPDGRTAYQDKQIMTRFEREVWHIDRGEPLRVFDTELGCIGVAICYDSEFPLLVRQQVEQGAELLLVPSCTDAAAGYHRVRVAAAARALESQCYVLLSPLVGTLDWSPAVDVNVGAAGVYGPPDRGFPDDGIVAAGTLDQPGWVYATVDLERVRQVRADGQVLNHRHWPEQGI</sequence>
<dbReference type="Gene3D" id="3.60.110.10">
    <property type="entry name" value="Carbon-nitrogen hydrolase"/>
    <property type="match status" value="1"/>
</dbReference>
<evidence type="ECO:0000259" key="1">
    <source>
        <dbReference type="PROSITE" id="PS50263"/>
    </source>
</evidence>
<dbReference type="AlphaFoldDB" id="A0A1M5MKK2"/>
<dbReference type="SUPFAM" id="SSF56317">
    <property type="entry name" value="Carbon-nitrogen hydrolase"/>
    <property type="match status" value="1"/>
</dbReference>
<dbReference type="EMBL" id="FQWZ01000003">
    <property type="protein sequence ID" value="SHG77765.1"/>
    <property type="molecule type" value="Genomic_DNA"/>
</dbReference>
<dbReference type="CDD" id="cd07574">
    <property type="entry name" value="nitrilase_Rim1_like"/>
    <property type="match status" value="1"/>
</dbReference>
<reference evidence="2 3" key="1">
    <citation type="submission" date="2016-11" db="EMBL/GenBank/DDBJ databases">
        <authorList>
            <person name="Jaros S."/>
            <person name="Januszkiewicz K."/>
            <person name="Wedrychowicz H."/>
        </authorList>
    </citation>
    <scope>NUCLEOTIDE SEQUENCE [LARGE SCALE GENOMIC DNA]</scope>
    <source>
        <strain evidence="2 3">CGMCC 1.7049</strain>
    </source>
</reference>
<dbReference type="OrthoDB" id="9811121at2"/>
<dbReference type="GO" id="GO:0016787">
    <property type="term" value="F:hydrolase activity"/>
    <property type="evidence" value="ECO:0007669"/>
    <property type="project" value="UniProtKB-KW"/>
</dbReference>
<evidence type="ECO:0000313" key="2">
    <source>
        <dbReference type="EMBL" id="SHG77765.1"/>
    </source>
</evidence>
<keyword evidence="3" id="KW-1185">Reference proteome</keyword>
<dbReference type="InterPro" id="IPR036526">
    <property type="entry name" value="C-N_Hydrolase_sf"/>
</dbReference>
<dbReference type="InterPro" id="IPR003010">
    <property type="entry name" value="C-N_Hydrolase"/>
</dbReference>
<dbReference type="PANTHER" id="PTHR23088:SF50">
    <property type="entry name" value="HYDROLASE YHCX"/>
    <property type="match status" value="1"/>
</dbReference>
<gene>
    <name evidence="2" type="ORF">SAMN04488068_1313</name>
</gene>
<dbReference type="PANTHER" id="PTHR23088">
    <property type="entry name" value="NITRILASE-RELATED"/>
    <property type="match status" value="1"/>
</dbReference>
<protein>
    <submittedName>
        <fullName evidence="2">Predicted amidohydrolase</fullName>
    </submittedName>
</protein>
<dbReference type="PROSITE" id="PS50263">
    <property type="entry name" value="CN_HYDROLASE"/>
    <property type="match status" value="1"/>
</dbReference>
<name>A0A1M5MKK2_9GAMM</name>
<proteinExistence type="predicted"/>
<keyword evidence="2" id="KW-0378">Hydrolase</keyword>
<dbReference type="STRING" id="490188.SAMN04488068_1313"/>
<organism evidence="2 3">
    <name type="scientific">Hydrocarboniphaga daqingensis</name>
    <dbReference type="NCBI Taxonomy" id="490188"/>
    <lineage>
        <taxon>Bacteria</taxon>
        <taxon>Pseudomonadati</taxon>
        <taxon>Pseudomonadota</taxon>
        <taxon>Gammaproteobacteria</taxon>
        <taxon>Nevskiales</taxon>
        <taxon>Nevskiaceae</taxon>
        <taxon>Hydrocarboniphaga</taxon>
    </lineage>
</organism>
<accession>A0A1M5MKK2</accession>
<feature type="domain" description="CN hydrolase" evidence="1">
    <location>
        <begin position="8"/>
        <end position="267"/>
    </location>
</feature>
<dbReference type="RefSeq" id="WP_072895672.1">
    <property type="nucleotide sequence ID" value="NZ_FQWZ01000003.1"/>
</dbReference>
<dbReference type="Pfam" id="PF00795">
    <property type="entry name" value="CN_hydrolase"/>
    <property type="match status" value="1"/>
</dbReference>
<evidence type="ECO:0000313" key="3">
    <source>
        <dbReference type="Proteomes" id="UP000199758"/>
    </source>
</evidence>
<dbReference type="Proteomes" id="UP000199758">
    <property type="component" value="Unassembled WGS sequence"/>
</dbReference>